<sequence length="747" mass="83104">MTEGERPVQTEHWMAIARHTPLGILCDLDGTLVPFASSPEEARPDRDAISLIEELAALPGVVMAIVSGRPREWLEQFFTSPTISLVAEHGAARRGAGAWELAALDPTPLAGLTEELEELARRHPGALLERKTSTVALHYRNVRRGRRGELLVEAYGIIDRFLTRHPAYERLEGILVTEVRPASVKKSSAVPWVRDMAGHGARLIAFGDDVTDEHMFQALSPQDDAIVVRTAETRRTYARWELEGPDEVRSVLRYIHGLRSGQTPIPVVLPREIAPTRSPSIGIDRDLLVVSNRLPDFRHIEGDEGVERKKNVGGLVSALEPALRARGGMWLGWSGRTVPDTDTVESGVIDDRTAQLAWFDYKESWYRDYYSGFCNGTLWPLFHSFPSRVTLSDKGWDAYKEVHEVIAEVASGHIGSRAMIWVHDYHLLMLANVMRRRGHTGPMGHFLHIPFPSLDMFSMLPWAAQILDAMLDFDLLGFHTPAHVANFLSCASSLLPAKVADDVVSHRGRITHVAAMPIGILPDTFQEPPEPAIVEEIDGLMRALGESQLVLGVDRLDYTKGIPERLIAFGRLLEMFPEWRGKVSLVQVSVPSRADVPLYAEQRASIETIVGRINGEFGEAAWVPIRYLYRSYSKAQLSQLYRAARVGYVTPLRDGMNLVAKEYVAAQDPENPGVLLLSQFAGAAVEMRDAILTNPYHADGMARDLDRALRVDLPERKARHGKLLASVQRSNAVTWAEGFLDALSACR</sequence>
<dbReference type="STRING" id="1391654.AKJ09_11199"/>
<evidence type="ECO:0000313" key="4">
    <source>
        <dbReference type="Proteomes" id="UP000064967"/>
    </source>
</evidence>
<keyword evidence="4" id="KW-1185">Reference proteome</keyword>
<dbReference type="Gene3D" id="3.40.50.2000">
    <property type="entry name" value="Glycogen Phosphorylase B"/>
    <property type="match status" value="2"/>
</dbReference>
<dbReference type="Pfam" id="PF00982">
    <property type="entry name" value="Glyco_transf_20"/>
    <property type="match status" value="1"/>
</dbReference>
<name>A0A0K1QFI3_9BACT</name>
<dbReference type="AlphaFoldDB" id="A0A0K1QFI3"/>
<dbReference type="PATRIC" id="fig|1391654.3.peg.11368"/>
<evidence type="ECO:0000313" key="3">
    <source>
        <dbReference type="EMBL" id="AKV04536.1"/>
    </source>
</evidence>
<evidence type="ECO:0000256" key="1">
    <source>
        <dbReference type="ARBA" id="ARBA00006330"/>
    </source>
</evidence>
<accession>A0A0K1QFI3</accession>
<comment type="similarity">
    <text evidence="1">In the C-terminal section; belongs to the trehalose phosphatase family.</text>
</comment>
<dbReference type="NCBIfam" id="TIGR01484">
    <property type="entry name" value="HAD-SF-IIB"/>
    <property type="match status" value="1"/>
</dbReference>
<dbReference type="RefSeq" id="WP_146655137.1">
    <property type="nucleotide sequence ID" value="NZ_CP012333.1"/>
</dbReference>
<dbReference type="InterPro" id="IPR001830">
    <property type="entry name" value="Glyco_trans_20"/>
</dbReference>
<dbReference type="PANTHER" id="PTHR10788:SF106">
    <property type="entry name" value="BCDNA.GH08860"/>
    <property type="match status" value="1"/>
</dbReference>
<comment type="similarity">
    <text evidence="2">Belongs to the glycosyltransferase 20 family.</text>
</comment>
<dbReference type="GO" id="GO:0003825">
    <property type="term" value="F:alpha,alpha-trehalose-phosphate synthase (UDP-forming) activity"/>
    <property type="evidence" value="ECO:0007669"/>
    <property type="project" value="TreeGrafter"/>
</dbReference>
<reference evidence="3 4" key="1">
    <citation type="submission" date="2015-08" db="EMBL/GenBank/DDBJ databases">
        <authorList>
            <person name="Babu N.S."/>
            <person name="Beckwith C.J."/>
            <person name="Beseler K.G."/>
            <person name="Brison A."/>
            <person name="Carone J.V."/>
            <person name="Caskin T.P."/>
            <person name="Diamond M."/>
            <person name="Durham M.E."/>
            <person name="Foxe J.M."/>
            <person name="Go M."/>
            <person name="Henderson B.A."/>
            <person name="Jones I.B."/>
            <person name="McGettigan J.A."/>
            <person name="Micheletti S.J."/>
            <person name="Nasrallah M.E."/>
            <person name="Ortiz D."/>
            <person name="Piller C.R."/>
            <person name="Privatt S.R."/>
            <person name="Schneider S.L."/>
            <person name="Sharp S."/>
            <person name="Smith T.C."/>
            <person name="Stanton J.D."/>
            <person name="Ullery H.E."/>
            <person name="Wilson R.J."/>
            <person name="Serrano M.G."/>
            <person name="Buck G."/>
            <person name="Lee V."/>
            <person name="Wang Y."/>
            <person name="Carvalho R."/>
            <person name="Voegtly L."/>
            <person name="Shi R."/>
            <person name="Duckworth R."/>
            <person name="Johnson A."/>
            <person name="Loviza R."/>
            <person name="Walstead R."/>
            <person name="Shah Z."/>
            <person name="Kiflezghi M."/>
            <person name="Wade K."/>
            <person name="Ball S.L."/>
            <person name="Bradley K.W."/>
            <person name="Asai D.J."/>
            <person name="Bowman C.A."/>
            <person name="Russell D.A."/>
            <person name="Pope W.H."/>
            <person name="Jacobs-Sera D."/>
            <person name="Hendrix R.W."/>
            <person name="Hatfull G.F."/>
        </authorList>
    </citation>
    <scope>NUCLEOTIDE SEQUENCE [LARGE SCALE GENOMIC DNA]</scope>
    <source>
        <strain evidence="3 4">DSM 27648</strain>
    </source>
</reference>
<organism evidence="3 4">
    <name type="scientific">Labilithrix luteola</name>
    <dbReference type="NCBI Taxonomy" id="1391654"/>
    <lineage>
        <taxon>Bacteria</taxon>
        <taxon>Pseudomonadati</taxon>
        <taxon>Myxococcota</taxon>
        <taxon>Polyangia</taxon>
        <taxon>Polyangiales</taxon>
        <taxon>Labilitrichaceae</taxon>
        <taxon>Labilithrix</taxon>
    </lineage>
</organism>
<dbReference type="SUPFAM" id="SSF53756">
    <property type="entry name" value="UDP-Glycosyltransferase/glycogen phosphorylase"/>
    <property type="match status" value="1"/>
</dbReference>
<dbReference type="GO" id="GO:0016791">
    <property type="term" value="F:phosphatase activity"/>
    <property type="evidence" value="ECO:0007669"/>
    <property type="project" value="UniProtKB-ARBA"/>
</dbReference>
<gene>
    <name evidence="3" type="ORF">AKJ09_11199</name>
</gene>
<dbReference type="OrthoDB" id="9815690at2"/>
<dbReference type="EMBL" id="CP012333">
    <property type="protein sequence ID" value="AKV04536.1"/>
    <property type="molecule type" value="Genomic_DNA"/>
</dbReference>
<dbReference type="SUPFAM" id="SSF56784">
    <property type="entry name" value="HAD-like"/>
    <property type="match status" value="1"/>
</dbReference>
<evidence type="ECO:0000256" key="2">
    <source>
        <dbReference type="ARBA" id="ARBA00008799"/>
    </source>
</evidence>
<dbReference type="KEGG" id="llu:AKJ09_11199"/>
<dbReference type="InterPro" id="IPR006379">
    <property type="entry name" value="HAD-SF_hydro_IIB"/>
</dbReference>
<dbReference type="PANTHER" id="PTHR10788">
    <property type="entry name" value="TREHALOSE-6-PHOSPHATE SYNTHASE"/>
    <property type="match status" value="1"/>
</dbReference>
<dbReference type="GO" id="GO:0005992">
    <property type="term" value="P:trehalose biosynthetic process"/>
    <property type="evidence" value="ECO:0007669"/>
    <property type="project" value="InterPro"/>
</dbReference>
<dbReference type="CDD" id="cd03788">
    <property type="entry name" value="GT20_TPS"/>
    <property type="match status" value="1"/>
</dbReference>
<dbReference type="InterPro" id="IPR003337">
    <property type="entry name" value="Trehalose_PPase"/>
</dbReference>
<proteinExistence type="inferred from homology"/>
<dbReference type="Gene3D" id="3.40.50.1000">
    <property type="entry name" value="HAD superfamily/HAD-like"/>
    <property type="match status" value="1"/>
</dbReference>
<dbReference type="Proteomes" id="UP000064967">
    <property type="component" value="Chromosome"/>
</dbReference>
<dbReference type="NCBIfam" id="TIGR00685">
    <property type="entry name" value="T6PP"/>
    <property type="match status" value="1"/>
</dbReference>
<dbReference type="Gene3D" id="3.30.70.1020">
    <property type="entry name" value="Trehalose-6-phosphate phosphatase related protein, domain 2"/>
    <property type="match status" value="1"/>
</dbReference>
<dbReference type="InterPro" id="IPR023214">
    <property type="entry name" value="HAD_sf"/>
</dbReference>
<protein>
    <submittedName>
        <fullName evidence="3">Alpha,alpha-trehalose-phosphate synthase</fullName>
    </submittedName>
</protein>
<dbReference type="Pfam" id="PF02358">
    <property type="entry name" value="Trehalose_PPase"/>
    <property type="match status" value="1"/>
</dbReference>
<dbReference type="InterPro" id="IPR036412">
    <property type="entry name" value="HAD-like_sf"/>
</dbReference>